<dbReference type="EMBL" id="CAJVQB010023002">
    <property type="protein sequence ID" value="CAG8800862.1"/>
    <property type="molecule type" value="Genomic_DNA"/>
</dbReference>
<name>A0ABN7VUN2_GIGMA</name>
<evidence type="ECO:0000313" key="2">
    <source>
        <dbReference type="EMBL" id="CAG8800862.1"/>
    </source>
</evidence>
<keyword evidence="3" id="KW-1185">Reference proteome</keyword>
<evidence type="ECO:0000256" key="1">
    <source>
        <dbReference type="SAM" id="Coils"/>
    </source>
</evidence>
<keyword evidence="1" id="KW-0175">Coiled coil</keyword>
<feature type="non-terminal residue" evidence="2">
    <location>
        <position position="1"/>
    </location>
</feature>
<gene>
    <name evidence="2" type="ORF">GMARGA_LOCUS23064</name>
</gene>
<proteinExistence type="predicted"/>
<sequence>NTPRVTAVKVPITETAEAIIIAAQSRYGPEISQYPSIELTLVDSGGEIVDPTLDIEDITTENSQDDPFKIKLNNRNKILEDEISNERKHNKELENKIDNLQHIYLFKNKNNMNLRENDMDNPWNKGESTYKVFWEVQIFVFVKDLNHDNYYPSVSTFRNQYEVDQFLGLNRFQLVDRYGSRTDDSLLTRRYKDLVKDSYYLL</sequence>
<feature type="coiled-coil region" evidence="1">
    <location>
        <begin position="69"/>
        <end position="110"/>
    </location>
</feature>
<comment type="caution">
    <text evidence="2">The sequence shown here is derived from an EMBL/GenBank/DDBJ whole genome shotgun (WGS) entry which is preliminary data.</text>
</comment>
<protein>
    <submittedName>
        <fullName evidence="2">22590_t:CDS:1</fullName>
    </submittedName>
</protein>
<reference evidence="2 3" key="1">
    <citation type="submission" date="2021-06" db="EMBL/GenBank/DDBJ databases">
        <authorList>
            <person name="Kallberg Y."/>
            <person name="Tangrot J."/>
            <person name="Rosling A."/>
        </authorList>
    </citation>
    <scope>NUCLEOTIDE SEQUENCE [LARGE SCALE GENOMIC DNA]</scope>
    <source>
        <strain evidence="2 3">120-4 pot B 10/14</strain>
    </source>
</reference>
<accession>A0ABN7VUN2</accession>
<dbReference type="Proteomes" id="UP000789901">
    <property type="component" value="Unassembled WGS sequence"/>
</dbReference>
<organism evidence="2 3">
    <name type="scientific">Gigaspora margarita</name>
    <dbReference type="NCBI Taxonomy" id="4874"/>
    <lineage>
        <taxon>Eukaryota</taxon>
        <taxon>Fungi</taxon>
        <taxon>Fungi incertae sedis</taxon>
        <taxon>Mucoromycota</taxon>
        <taxon>Glomeromycotina</taxon>
        <taxon>Glomeromycetes</taxon>
        <taxon>Diversisporales</taxon>
        <taxon>Gigasporaceae</taxon>
        <taxon>Gigaspora</taxon>
    </lineage>
</organism>
<evidence type="ECO:0000313" key="3">
    <source>
        <dbReference type="Proteomes" id="UP000789901"/>
    </source>
</evidence>